<evidence type="ECO:0000313" key="5">
    <source>
        <dbReference type="Proteomes" id="UP000826271"/>
    </source>
</evidence>
<dbReference type="GO" id="GO:0005829">
    <property type="term" value="C:cytosol"/>
    <property type="evidence" value="ECO:0007669"/>
    <property type="project" value="TreeGrafter"/>
</dbReference>
<organism evidence="4 5">
    <name type="scientific">Buddleja alternifolia</name>
    <dbReference type="NCBI Taxonomy" id="168488"/>
    <lineage>
        <taxon>Eukaryota</taxon>
        <taxon>Viridiplantae</taxon>
        <taxon>Streptophyta</taxon>
        <taxon>Embryophyta</taxon>
        <taxon>Tracheophyta</taxon>
        <taxon>Spermatophyta</taxon>
        <taxon>Magnoliopsida</taxon>
        <taxon>eudicotyledons</taxon>
        <taxon>Gunneridae</taxon>
        <taxon>Pentapetalae</taxon>
        <taxon>asterids</taxon>
        <taxon>lamiids</taxon>
        <taxon>Lamiales</taxon>
        <taxon>Scrophulariaceae</taxon>
        <taxon>Buddlejeae</taxon>
        <taxon>Buddleja</taxon>
    </lineage>
</organism>
<gene>
    <name evidence="4" type="ORF">BUALT_Bualt11G0009700</name>
</gene>
<accession>A0AAV6WQL2</accession>
<evidence type="ECO:0008006" key="6">
    <source>
        <dbReference type="Google" id="ProtNLM"/>
    </source>
</evidence>
<sequence>MEATVSQGLQLSTWINPEKIAMKQGNSLQFFQKYGAQRRCQTPISCRLSSRKGRSHRRTVPMVSCSSENIPASVLESESFPVLSDEFDLKNKSKEIEPYLNGRCIYLVGMMGSGKTTVGKVLSEALGYSFYDCDTLIEEAVGGNSVAEIFKLHGETFFRDSEVSDLSSFLHVLL</sequence>
<evidence type="ECO:0000256" key="1">
    <source>
        <dbReference type="ARBA" id="ARBA00006997"/>
    </source>
</evidence>
<evidence type="ECO:0000256" key="3">
    <source>
        <dbReference type="ARBA" id="ARBA00023141"/>
    </source>
</evidence>
<name>A0AAV6WQL2_9LAMI</name>
<keyword evidence="5" id="KW-1185">Reference proteome</keyword>
<protein>
    <recommendedName>
        <fullName evidence="6">Shikimate kinase</fullName>
    </recommendedName>
</protein>
<keyword evidence="2" id="KW-0028">Amino-acid biosynthesis</keyword>
<proteinExistence type="inferred from homology"/>
<dbReference type="InterPro" id="IPR031322">
    <property type="entry name" value="Shikimate/glucono_kinase"/>
</dbReference>
<dbReference type="Gene3D" id="3.40.50.300">
    <property type="entry name" value="P-loop containing nucleotide triphosphate hydrolases"/>
    <property type="match status" value="1"/>
</dbReference>
<dbReference type="PANTHER" id="PTHR21087:SF16">
    <property type="entry name" value="SHIKIMATE KINASE 1, CHLOROPLASTIC"/>
    <property type="match status" value="1"/>
</dbReference>
<evidence type="ECO:0000313" key="4">
    <source>
        <dbReference type="EMBL" id="KAG8373301.1"/>
    </source>
</evidence>
<dbReference type="PRINTS" id="PR01100">
    <property type="entry name" value="SHIKIMTKNASE"/>
</dbReference>
<dbReference type="Proteomes" id="UP000826271">
    <property type="component" value="Unassembled WGS sequence"/>
</dbReference>
<dbReference type="AlphaFoldDB" id="A0AAV6WQL2"/>
<dbReference type="GO" id="GO:0004765">
    <property type="term" value="F:shikimate kinase activity"/>
    <property type="evidence" value="ECO:0007669"/>
    <property type="project" value="TreeGrafter"/>
</dbReference>
<dbReference type="Pfam" id="PF01202">
    <property type="entry name" value="SKI"/>
    <property type="match status" value="1"/>
</dbReference>
<evidence type="ECO:0000256" key="2">
    <source>
        <dbReference type="ARBA" id="ARBA00022605"/>
    </source>
</evidence>
<dbReference type="EMBL" id="WHWC01000011">
    <property type="protein sequence ID" value="KAG8373301.1"/>
    <property type="molecule type" value="Genomic_DNA"/>
</dbReference>
<dbReference type="PANTHER" id="PTHR21087">
    <property type="entry name" value="SHIKIMATE KINASE"/>
    <property type="match status" value="1"/>
</dbReference>
<comment type="caution">
    <text evidence="4">The sequence shown here is derived from an EMBL/GenBank/DDBJ whole genome shotgun (WGS) entry which is preliminary data.</text>
</comment>
<dbReference type="InterPro" id="IPR027417">
    <property type="entry name" value="P-loop_NTPase"/>
</dbReference>
<dbReference type="GO" id="GO:0009507">
    <property type="term" value="C:chloroplast"/>
    <property type="evidence" value="ECO:0007669"/>
    <property type="project" value="TreeGrafter"/>
</dbReference>
<comment type="similarity">
    <text evidence="1">Belongs to the shikimate kinase family.</text>
</comment>
<dbReference type="GO" id="GO:0008652">
    <property type="term" value="P:amino acid biosynthetic process"/>
    <property type="evidence" value="ECO:0007669"/>
    <property type="project" value="UniProtKB-KW"/>
</dbReference>
<keyword evidence="3" id="KW-0057">Aromatic amino acid biosynthesis</keyword>
<reference evidence="4" key="1">
    <citation type="submission" date="2019-10" db="EMBL/GenBank/DDBJ databases">
        <authorList>
            <person name="Zhang R."/>
            <person name="Pan Y."/>
            <person name="Wang J."/>
            <person name="Ma R."/>
            <person name="Yu S."/>
        </authorList>
    </citation>
    <scope>NUCLEOTIDE SEQUENCE</scope>
    <source>
        <strain evidence="4">LA-IB0</strain>
        <tissue evidence="4">Leaf</tissue>
    </source>
</reference>
<dbReference type="SUPFAM" id="SSF52540">
    <property type="entry name" value="P-loop containing nucleoside triphosphate hydrolases"/>
    <property type="match status" value="1"/>
</dbReference>
<dbReference type="GO" id="GO:0009073">
    <property type="term" value="P:aromatic amino acid family biosynthetic process"/>
    <property type="evidence" value="ECO:0007669"/>
    <property type="project" value="UniProtKB-KW"/>
</dbReference>